<dbReference type="InterPro" id="IPR038906">
    <property type="entry name" value="TTC36"/>
</dbReference>
<accession>A0A1W0WF46</accession>
<comment type="caution">
    <text evidence="2">The sequence shown here is derived from an EMBL/GenBank/DDBJ whole genome shotgun (WGS) entry which is preliminary data.</text>
</comment>
<name>A0A1W0WF46_HYPEX</name>
<dbReference type="Proteomes" id="UP000192578">
    <property type="component" value="Unassembled WGS sequence"/>
</dbReference>
<sequence>MTTENDRSVLDSIFSPLLPGAGCDIVTEAGDEKDTQLEDESAAMAEDEVSRLEIEGVRTAEEGTTERAIELFTEAIAHATTQARKASIYNNRAQALQIKGDIEGALADLNVAISLCPKDVPHKVASSAYTQRGTIRRLKGDMSAALEDYKKAAALGNRFAQQQIVLQNPMAALCSNMLAEVFSKLQKGQPVD</sequence>
<proteinExistence type="inferred from homology"/>
<dbReference type="SMART" id="SM00028">
    <property type="entry name" value="TPR"/>
    <property type="match status" value="2"/>
</dbReference>
<dbReference type="Pfam" id="PF13181">
    <property type="entry name" value="TPR_8"/>
    <property type="match status" value="2"/>
</dbReference>
<protein>
    <submittedName>
        <fullName evidence="2">Tetratricopeptide repeat protein 36-like protein</fullName>
    </submittedName>
</protein>
<dbReference type="GO" id="GO:0006570">
    <property type="term" value="P:tyrosine metabolic process"/>
    <property type="evidence" value="ECO:0007669"/>
    <property type="project" value="TreeGrafter"/>
</dbReference>
<dbReference type="InterPro" id="IPR019734">
    <property type="entry name" value="TPR_rpt"/>
</dbReference>
<reference evidence="3" key="1">
    <citation type="submission" date="2017-01" db="EMBL/GenBank/DDBJ databases">
        <title>Comparative genomics of anhydrobiosis in the tardigrade Hypsibius dujardini.</title>
        <authorList>
            <person name="Yoshida Y."/>
            <person name="Koutsovoulos G."/>
            <person name="Laetsch D."/>
            <person name="Stevens L."/>
            <person name="Kumar S."/>
            <person name="Horikawa D."/>
            <person name="Ishino K."/>
            <person name="Komine S."/>
            <person name="Tomita M."/>
            <person name="Blaxter M."/>
            <person name="Arakawa K."/>
        </authorList>
    </citation>
    <scope>NUCLEOTIDE SEQUENCE [LARGE SCALE GENOMIC DNA]</scope>
    <source>
        <strain evidence="3">Z151</strain>
    </source>
</reference>
<dbReference type="PANTHER" id="PTHR21405">
    <property type="entry name" value="CDNA SEQUENCE BC021608"/>
    <property type="match status" value="1"/>
</dbReference>
<gene>
    <name evidence="2" type="ORF">BV898_11933</name>
</gene>
<keyword evidence="3" id="KW-1185">Reference proteome</keyword>
<dbReference type="OrthoDB" id="539634at2759"/>
<dbReference type="AlphaFoldDB" id="A0A1W0WF46"/>
<dbReference type="InterPro" id="IPR011990">
    <property type="entry name" value="TPR-like_helical_dom_sf"/>
</dbReference>
<dbReference type="Gene3D" id="1.25.40.10">
    <property type="entry name" value="Tetratricopeptide repeat domain"/>
    <property type="match status" value="1"/>
</dbReference>
<comment type="similarity">
    <text evidence="1">Belongs to the TTC36 family.</text>
</comment>
<dbReference type="EMBL" id="MTYJ01000115">
    <property type="protein sequence ID" value="OQV13824.1"/>
    <property type="molecule type" value="Genomic_DNA"/>
</dbReference>
<evidence type="ECO:0000256" key="1">
    <source>
        <dbReference type="ARBA" id="ARBA00006995"/>
    </source>
</evidence>
<evidence type="ECO:0000313" key="3">
    <source>
        <dbReference type="Proteomes" id="UP000192578"/>
    </source>
</evidence>
<dbReference type="SUPFAM" id="SSF48452">
    <property type="entry name" value="TPR-like"/>
    <property type="match status" value="1"/>
</dbReference>
<organism evidence="2 3">
    <name type="scientific">Hypsibius exemplaris</name>
    <name type="common">Freshwater tardigrade</name>
    <dbReference type="NCBI Taxonomy" id="2072580"/>
    <lineage>
        <taxon>Eukaryota</taxon>
        <taxon>Metazoa</taxon>
        <taxon>Ecdysozoa</taxon>
        <taxon>Tardigrada</taxon>
        <taxon>Eutardigrada</taxon>
        <taxon>Parachela</taxon>
        <taxon>Hypsibioidea</taxon>
        <taxon>Hypsibiidae</taxon>
        <taxon>Hypsibius</taxon>
    </lineage>
</organism>
<evidence type="ECO:0000313" key="2">
    <source>
        <dbReference type="EMBL" id="OQV13824.1"/>
    </source>
</evidence>
<dbReference type="PANTHER" id="PTHR21405:SF0">
    <property type="entry name" value="TETRATRICOPEPTIDE REPEAT PROTEIN 36"/>
    <property type="match status" value="1"/>
</dbReference>